<dbReference type="Proteomes" id="UP000245370">
    <property type="component" value="Unassembled WGS sequence"/>
</dbReference>
<evidence type="ECO:0000313" key="2">
    <source>
        <dbReference type="EMBL" id="PWH86175.1"/>
    </source>
</evidence>
<dbReference type="EMBL" id="QFRJ01000003">
    <property type="protein sequence ID" value="PWH86175.1"/>
    <property type="molecule type" value="Genomic_DNA"/>
</dbReference>
<sequence>MNTRKIIENTIITTAIGIVILRLKKDKIVYVDTLPEIIKDYVSIHFPEHFIKKAVTYKVGFKRSYKVFLNGKINLKFNNKGKAIEIESGNKLPDSVVPTKLASFVTAYFPENSIVEWELERNAQEIELDNGLELAFDLNGDFINVEK</sequence>
<dbReference type="Pfam" id="PF11396">
    <property type="entry name" value="PepSY_like"/>
    <property type="match status" value="1"/>
</dbReference>
<reference evidence="2 3" key="1">
    <citation type="submission" date="2018-05" db="EMBL/GenBank/DDBJ databases">
        <title>Brumimicrobium oceani sp. nov., isolated from coastal sediment.</title>
        <authorList>
            <person name="Kou Y."/>
        </authorList>
    </citation>
    <scope>NUCLEOTIDE SEQUENCE [LARGE SCALE GENOMIC DNA]</scope>
    <source>
        <strain evidence="2 3">C305</strain>
    </source>
</reference>
<keyword evidence="3" id="KW-1185">Reference proteome</keyword>
<evidence type="ECO:0000313" key="3">
    <source>
        <dbReference type="Proteomes" id="UP000245370"/>
    </source>
</evidence>
<dbReference type="RefSeq" id="WP_109358984.1">
    <property type="nucleotide sequence ID" value="NZ_QFRJ01000003.1"/>
</dbReference>
<proteinExistence type="predicted"/>
<dbReference type="SUPFAM" id="SSF160574">
    <property type="entry name" value="BT0923-like"/>
    <property type="match status" value="1"/>
</dbReference>
<dbReference type="OrthoDB" id="710080at2"/>
<evidence type="ECO:0000259" key="1">
    <source>
        <dbReference type="Pfam" id="PF11396"/>
    </source>
</evidence>
<feature type="domain" description="Putative beta-lactamase-inhibitor-like PepSY-like" evidence="1">
    <location>
        <begin position="64"/>
        <end position="143"/>
    </location>
</feature>
<reference evidence="2 3" key="2">
    <citation type="submission" date="2018-05" db="EMBL/GenBank/DDBJ databases">
        <authorList>
            <person name="Lanie J.A."/>
            <person name="Ng W.-L."/>
            <person name="Kazmierczak K.M."/>
            <person name="Andrzejewski T.M."/>
            <person name="Davidsen T.M."/>
            <person name="Wayne K.J."/>
            <person name="Tettelin H."/>
            <person name="Glass J.I."/>
            <person name="Rusch D."/>
            <person name="Podicherti R."/>
            <person name="Tsui H.-C.T."/>
            <person name="Winkler M.E."/>
        </authorList>
    </citation>
    <scope>NUCLEOTIDE SEQUENCE [LARGE SCALE GENOMIC DNA]</scope>
    <source>
        <strain evidence="2 3">C305</strain>
    </source>
</reference>
<name>A0A2U2XEG3_9FLAO</name>
<comment type="caution">
    <text evidence="2">The sequence shown here is derived from an EMBL/GenBank/DDBJ whole genome shotgun (WGS) entry which is preliminary data.</text>
</comment>
<organism evidence="2 3">
    <name type="scientific">Brumimicrobium oceani</name>
    <dbReference type="NCBI Taxonomy" id="2100725"/>
    <lineage>
        <taxon>Bacteria</taxon>
        <taxon>Pseudomonadati</taxon>
        <taxon>Bacteroidota</taxon>
        <taxon>Flavobacteriia</taxon>
        <taxon>Flavobacteriales</taxon>
        <taxon>Crocinitomicaceae</taxon>
        <taxon>Brumimicrobium</taxon>
    </lineage>
</organism>
<protein>
    <recommendedName>
        <fullName evidence="1">Putative beta-lactamase-inhibitor-like PepSY-like domain-containing protein</fullName>
    </recommendedName>
</protein>
<accession>A0A2U2XEG3</accession>
<dbReference type="InterPro" id="IPR021533">
    <property type="entry name" value="PepSY-like"/>
</dbReference>
<dbReference type="AlphaFoldDB" id="A0A2U2XEG3"/>
<dbReference type="Gene3D" id="3.40.1420.30">
    <property type="match status" value="1"/>
</dbReference>
<gene>
    <name evidence="2" type="ORF">DIT68_06365</name>
</gene>